<dbReference type="STRING" id="5098.A0A507QI65"/>
<dbReference type="SMART" id="SM00401">
    <property type="entry name" value="ZnF_GATA"/>
    <property type="match status" value="1"/>
</dbReference>
<feature type="compositionally biased region" description="Low complexity" evidence="5">
    <location>
        <begin position="188"/>
        <end position="200"/>
    </location>
</feature>
<dbReference type="AlphaFoldDB" id="A0A507QI65"/>
<protein>
    <recommendedName>
        <fullName evidence="6">GATA-type domain-containing protein</fullName>
    </recommendedName>
</protein>
<evidence type="ECO:0000256" key="1">
    <source>
        <dbReference type="ARBA" id="ARBA00022723"/>
    </source>
</evidence>
<dbReference type="InterPro" id="IPR013088">
    <property type="entry name" value="Znf_NHR/GATA"/>
</dbReference>
<dbReference type="PANTHER" id="PTHR45658">
    <property type="entry name" value="GATA TRANSCRIPTION FACTOR"/>
    <property type="match status" value="1"/>
</dbReference>
<feature type="compositionally biased region" description="Polar residues" evidence="5">
    <location>
        <begin position="201"/>
        <end position="215"/>
    </location>
</feature>
<dbReference type="OrthoDB" id="2162994at2759"/>
<feature type="domain" description="GATA-type" evidence="6">
    <location>
        <begin position="439"/>
        <end position="469"/>
    </location>
</feature>
<dbReference type="PANTHER" id="PTHR45658:SF123">
    <property type="entry name" value="GATA-TYPE DOMAIN-CONTAINING PROTEIN"/>
    <property type="match status" value="1"/>
</dbReference>
<feature type="compositionally biased region" description="Low complexity" evidence="5">
    <location>
        <begin position="233"/>
        <end position="246"/>
    </location>
</feature>
<dbReference type="Pfam" id="PF00320">
    <property type="entry name" value="GATA"/>
    <property type="match status" value="1"/>
</dbReference>
<dbReference type="SUPFAM" id="SSF57716">
    <property type="entry name" value="Glucocorticoid receptor-like (DNA-binding domain)"/>
    <property type="match status" value="1"/>
</dbReference>
<dbReference type="SMR" id="A0A507QI65"/>
<dbReference type="PROSITE" id="PS00344">
    <property type="entry name" value="GATA_ZN_FINGER_1"/>
    <property type="match status" value="1"/>
</dbReference>
<keyword evidence="3" id="KW-0862">Zinc</keyword>
<evidence type="ECO:0000313" key="7">
    <source>
        <dbReference type="EMBL" id="TQB68168.1"/>
    </source>
</evidence>
<dbReference type="GO" id="GO:0043565">
    <property type="term" value="F:sequence-specific DNA binding"/>
    <property type="evidence" value="ECO:0007669"/>
    <property type="project" value="InterPro"/>
</dbReference>
<gene>
    <name evidence="7" type="ORF">MPDQ_003896</name>
</gene>
<keyword evidence="8" id="KW-1185">Reference proteome</keyword>
<evidence type="ECO:0000256" key="4">
    <source>
        <dbReference type="PROSITE-ProRule" id="PRU00094"/>
    </source>
</evidence>
<name>A0A507QI65_MONPU</name>
<keyword evidence="2 4" id="KW-0863">Zinc-finger</keyword>
<feature type="region of interest" description="Disordered" evidence="5">
    <location>
        <begin position="416"/>
        <end position="453"/>
    </location>
</feature>
<feature type="compositionally biased region" description="Polar residues" evidence="5">
    <location>
        <begin position="127"/>
        <end position="146"/>
    </location>
</feature>
<evidence type="ECO:0000259" key="6">
    <source>
        <dbReference type="PROSITE" id="PS50114"/>
    </source>
</evidence>
<dbReference type="CDD" id="cd00202">
    <property type="entry name" value="ZnF_GATA"/>
    <property type="match status" value="1"/>
</dbReference>
<feature type="region of interest" description="Disordered" evidence="5">
    <location>
        <begin position="267"/>
        <end position="309"/>
    </location>
</feature>
<dbReference type="InterPro" id="IPR000679">
    <property type="entry name" value="Znf_GATA"/>
</dbReference>
<dbReference type="GO" id="GO:0008270">
    <property type="term" value="F:zinc ion binding"/>
    <property type="evidence" value="ECO:0007669"/>
    <property type="project" value="UniProtKB-KW"/>
</dbReference>
<keyword evidence="1" id="KW-0479">Metal-binding</keyword>
<dbReference type="FunFam" id="3.30.50.10:FF:000043">
    <property type="entry name" value="Sexual development transcription factor NsdD"/>
    <property type="match status" value="1"/>
</dbReference>
<evidence type="ECO:0000256" key="3">
    <source>
        <dbReference type="ARBA" id="ARBA00022833"/>
    </source>
</evidence>
<evidence type="ECO:0000256" key="5">
    <source>
        <dbReference type="SAM" id="MobiDB-lite"/>
    </source>
</evidence>
<dbReference type="PROSITE" id="PS50114">
    <property type="entry name" value="GATA_ZN_FINGER_2"/>
    <property type="match status" value="1"/>
</dbReference>
<dbReference type="GO" id="GO:0006355">
    <property type="term" value="P:regulation of DNA-templated transcription"/>
    <property type="evidence" value="ECO:0007669"/>
    <property type="project" value="InterPro"/>
</dbReference>
<feature type="region of interest" description="Disordered" evidence="5">
    <location>
        <begin position="227"/>
        <end position="246"/>
    </location>
</feature>
<evidence type="ECO:0000313" key="8">
    <source>
        <dbReference type="Proteomes" id="UP000319663"/>
    </source>
</evidence>
<dbReference type="Gene3D" id="3.30.50.10">
    <property type="entry name" value="Erythroid Transcription Factor GATA-1, subunit A"/>
    <property type="match status" value="1"/>
</dbReference>
<sequence>MGSLEAESRHTRRDHLPSLNVAFKDAAGYPQKNLFIAPVAGVPSTPLISPKSTMYPGQYPYPTPTTTSGSAGPTQAGYFSLVDHHRAMDDREKQLQMQQPPRQSLPSIHEALGSENTLSLYPGAPTFGQQSQSTHHATPPSLSSNLAARANGEGLPGPPNPFSSTSSAGSLLREPSFSQPGPLPADVSRSSLTSVSSQGSRNASLNSPTQSARTGITSIAGSQTSAYEYGPRTSASSAASTSGYGPFSQSFSFQPQQAPAYPLATYEARPHAGGPWKPGAADQASRPGDQKGEVTGVAGQPHSDSTKRPLDVYDVEAPLSEISDISTRTLDFSRHYANRVHQSQRSGSVAGTLPSLNEIEEMLHLQRRNQEALLRLRAAVVNQEHALAEQRMAQTKVLKPTGPDDGHMMVYQEEYKGSSGGFTGPESKKRRGKAAPPGRCHSCNREETPEWRRGPDGARTLCNACGLHYAKLTRKMGADKASFLVSNLRPKETIDTPSPRSQ</sequence>
<dbReference type="Proteomes" id="UP000319663">
    <property type="component" value="Unassembled WGS sequence"/>
</dbReference>
<feature type="compositionally biased region" description="Basic and acidic residues" evidence="5">
    <location>
        <begin position="443"/>
        <end position="453"/>
    </location>
</feature>
<evidence type="ECO:0000256" key="2">
    <source>
        <dbReference type="ARBA" id="ARBA00022771"/>
    </source>
</evidence>
<accession>A0A507QI65</accession>
<dbReference type="InterPro" id="IPR051140">
    <property type="entry name" value="GATA_TF"/>
</dbReference>
<organism evidence="7 8">
    <name type="scientific">Monascus purpureus</name>
    <name type="common">Red mold</name>
    <name type="synonym">Monascus anka</name>
    <dbReference type="NCBI Taxonomy" id="5098"/>
    <lineage>
        <taxon>Eukaryota</taxon>
        <taxon>Fungi</taxon>
        <taxon>Dikarya</taxon>
        <taxon>Ascomycota</taxon>
        <taxon>Pezizomycotina</taxon>
        <taxon>Eurotiomycetes</taxon>
        <taxon>Eurotiomycetidae</taxon>
        <taxon>Eurotiales</taxon>
        <taxon>Aspergillaceae</taxon>
        <taxon>Monascus</taxon>
    </lineage>
</organism>
<comment type="caution">
    <text evidence="7">The sequence shown here is derived from an EMBL/GenBank/DDBJ whole genome shotgun (WGS) entry which is preliminary data.</text>
</comment>
<dbReference type="EMBL" id="VIFY01000244">
    <property type="protein sequence ID" value="TQB68168.1"/>
    <property type="molecule type" value="Genomic_DNA"/>
</dbReference>
<reference evidence="7 8" key="1">
    <citation type="submission" date="2019-06" db="EMBL/GenBank/DDBJ databases">
        <title>Wine fermentation using esterase from Monascus purpureus.</title>
        <authorList>
            <person name="Geng C."/>
            <person name="Zhang Y."/>
        </authorList>
    </citation>
    <scope>NUCLEOTIDE SEQUENCE [LARGE SCALE GENOMIC DNA]</scope>
    <source>
        <strain evidence="7">HQ1</strain>
    </source>
</reference>
<feature type="region of interest" description="Disordered" evidence="5">
    <location>
        <begin position="117"/>
        <end position="215"/>
    </location>
</feature>
<proteinExistence type="predicted"/>